<evidence type="ECO:0000313" key="4">
    <source>
        <dbReference type="EMBL" id="WLQ56886.1"/>
    </source>
</evidence>
<dbReference type="NCBIfam" id="TIGR01443">
    <property type="entry name" value="intein_Cterm"/>
    <property type="match status" value="1"/>
</dbReference>
<dbReference type="EMBL" id="CP120988">
    <property type="protein sequence ID" value="WLQ56886.1"/>
    <property type="molecule type" value="Genomic_DNA"/>
</dbReference>
<evidence type="ECO:0000256" key="1">
    <source>
        <dbReference type="SAM" id="MobiDB-lite"/>
    </source>
</evidence>
<feature type="region of interest" description="Disordered" evidence="1">
    <location>
        <begin position="214"/>
        <end position="247"/>
    </location>
</feature>
<gene>
    <name evidence="4" type="ORF">P8A19_16150</name>
</gene>
<feature type="domain" description="Hint" evidence="3">
    <location>
        <begin position="246"/>
        <end position="347"/>
    </location>
</feature>
<dbReference type="InterPro" id="IPR003587">
    <property type="entry name" value="Hint_dom_N"/>
</dbReference>
<evidence type="ECO:0000256" key="2">
    <source>
        <dbReference type="SAM" id="Phobius"/>
    </source>
</evidence>
<evidence type="ECO:0000313" key="5">
    <source>
        <dbReference type="Proteomes" id="UP001235744"/>
    </source>
</evidence>
<sequence length="564" mass="59984">MLGLRRRRDRGQGALEYLGLTLVVVAVIGALVATGIGADLTEKIGVQVCRIGGGGNCGNDGGAEAQGDPDTPGNGQGDPASERNGDGSPKTPAQIEYDKALKDLQDAKAEEKSNSDKAVDAAKELAKILADELGITDALDCVTKGDMGACTETLINVLLSLVGGAVAKLGAKYGAPWKWKKAYKLIKSLKKHGGDLYDGLKGLVKSRKKVKDAEKALENAGKKVDGEKKNPPKKDEPEKKPDCPVNHSFLAGTPVLLADGTRRAIEDIRAGDRVLATDPAGGRSAARTVTDTITTEGDKHFTRLTVEQNGRTATLTATDTHPFWLANEGRWADAGRIAAGDALRLSDGGTLAVTSVSRYTRRQRTHDLTVDTTHTYYVAVGRGNVLVHNNDCGPKKRTPAELKKLAEENAQAARDYQDVFLDEVRREAKAKGKSPEEIEKAVEWAEKTNTTSVVRARFPVPGKPGQWVERNVVSSSGQGLSPAQLSAIAKRGDVPVRVNVQGATHAEQNALLEIDKLGGKPIAGGASREVCQDICGPLIKGSEGVVSGNVTGRGGRKYKTFWWP</sequence>
<dbReference type="CDD" id="cd00081">
    <property type="entry name" value="Hint"/>
    <property type="match status" value="1"/>
</dbReference>
<accession>A0ABY9INP2</accession>
<dbReference type="SUPFAM" id="SSF51294">
    <property type="entry name" value="Hedgehog/intein (Hint) domain"/>
    <property type="match status" value="1"/>
</dbReference>
<dbReference type="Pfam" id="PF07591">
    <property type="entry name" value="PT-HINT"/>
    <property type="match status" value="1"/>
</dbReference>
<dbReference type="InterPro" id="IPR030934">
    <property type="entry name" value="Intein_C"/>
</dbReference>
<feature type="compositionally biased region" description="Basic and acidic residues" evidence="1">
    <location>
        <begin position="214"/>
        <end position="242"/>
    </location>
</feature>
<keyword evidence="5" id="KW-1185">Reference proteome</keyword>
<name>A0ABY9INP2_9ACTN</name>
<dbReference type="Gene3D" id="2.170.16.10">
    <property type="entry name" value="Hedgehog/Intein (Hint) domain"/>
    <property type="match status" value="1"/>
</dbReference>
<protein>
    <submittedName>
        <fullName evidence="4">Polymorphic toxin-type HINT domain-containing protein</fullName>
    </submittedName>
</protein>
<organism evidence="4 5">
    <name type="scientific">Streptomyces poriferorum</name>
    <dbReference type="NCBI Taxonomy" id="2798799"/>
    <lineage>
        <taxon>Bacteria</taxon>
        <taxon>Bacillati</taxon>
        <taxon>Actinomycetota</taxon>
        <taxon>Actinomycetes</taxon>
        <taxon>Kitasatosporales</taxon>
        <taxon>Streptomycetaceae</taxon>
        <taxon>Streptomyces</taxon>
    </lineage>
</organism>
<keyword evidence="2" id="KW-0812">Transmembrane</keyword>
<keyword evidence="2" id="KW-1133">Transmembrane helix</keyword>
<dbReference type="RefSeq" id="WP_306071379.1">
    <property type="nucleotide sequence ID" value="NZ_CP120988.1"/>
</dbReference>
<dbReference type="SMART" id="SM00306">
    <property type="entry name" value="HintN"/>
    <property type="match status" value="1"/>
</dbReference>
<reference evidence="4 5" key="1">
    <citation type="submission" date="2023-03" db="EMBL/GenBank/DDBJ databases">
        <title>Isolation and description of six Streptomyces strains from soil environments, able to metabolize different microbial glucans.</title>
        <authorList>
            <person name="Widen T."/>
            <person name="Larsbrink J."/>
        </authorList>
    </citation>
    <scope>NUCLEOTIDE SEQUENCE [LARGE SCALE GENOMIC DNA]</scope>
    <source>
        <strain evidence="4 5">Alt2</strain>
    </source>
</reference>
<proteinExistence type="predicted"/>
<keyword evidence="2" id="KW-0472">Membrane</keyword>
<feature type="transmembrane region" description="Helical" evidence="2">
    <location>
        <begin position="14"/>
        <end position="38"/>
    </location>
</feature>
<dbReference type="InterPro" id="IPR036844">
    <property type="entry name" value="Hint_dom_sf"/>
</dbReference>
<feature type="region of interest" description="Disordered" evidence="1">
    <location>
        <begin position="60"/>
        <end position="93"/>
    </location>
</feature>
<dbReference type="Proteomes" id="UP001235744">
    <property type="component" value="Chromosome"/>
</dbReference>
<evidence type="ECO:0000259" key="3">
    <source>
        <dbReference type="SMART" id="SM00306"/>
    </source>
</evidence>